<dbReference type="PANTHER" id="PTHR43581:SF2">
    <property type="entry name" value="EXCINUCLEASE ATPASE SUBUNIT"/>
    <property type="match status" value="1"/>
</dbReference>
<reference evidence="2 3" key="1">
    <citation type="journal article" date="2013" name="Genome Announc.">
        <title>Draft Genome Sequence of the Aeromonas diversa Type Strain.</title>
        <authorList>
            <person name="Farfan M."/>
            <person name="Spataro N."/>
            <person name="Sanglas A."/>
            <person name="Albarral V."/>
            <person name="Loren J.G."/>
            <person name="Bosch E."/>
            <person name="Fuste M.C."/>
        </authorList>
    </citation>
    <scope>NUCLEOTIDE SEQUENCE [LARGE SCALE GENOMIC DNA]</scope>
    <source>
        <strain evidence="2 3">2478-85</strain>
    </source>
</reference>
<feature type="domain" description="AAA+ ATPase" evidence="1">
    <location>
        <begin position="131"/>
        <end position="372"/>
    </location>
</feature>
<keyword evidence="3" id="KW-1185">Reference proteome</keyword>
<comment type="caution">
    <text evidence="2">The sequence shown here is derived from an EMBL/GenBank/DDBJ whole genome shotgun (WGS) entry which is preliminary data.</text>
</comment>
<dbReference type="AlphaFoldDB" id="N9U1H4"/>
<organism evidence="2 3">
    <name type="scientific">Aeromonas diversa CDC 2478-85</name>
    <dbReference type="NCBI Taxonomy" id="1268237"/>
    <lineage>
        <taxon>Bacteria</taxon>
        <taxon>Pseudomonadati</taxon>
        <taxon>Pseudomonadota</taxon>
        <taxon>Gammaproteobacteria</taxon>
        <taxon>Aeromonadales</taxon>
        <taxon>Aeromonadaceae</taxon>
        <taxon>Aeromonas</taxon>
    </lineage>
</organism>
<dbReference type="PATRIC" id="fig|1268237.3.peg.1749"/>
<dbReference type="InterPro" id="IPR003593">
    <property type="entry name" value="AAA+_ATPase"/>
</dbReference>
<dbReference type="GO" id="GO:0016887">
    <property type="term" value="F:ATP hydrolysis activity"/>
    <property type="evidence" value="ECO:0007669"/>
    <property type="project" value="InterPro"/>
</dbReference>
<dbReference type="SMART" id="SM00382">
    <property type="entry name" value="AAA"/>
    <property type="match status" value="1"/>
</dbReference>
<protein>
    <recommendedName>
        <fullName evidence="1">AAA+ ATPase domain-containing protein</fullName>
    </recommendedName>
</protein>
<dbReference type="PANTHER" id="PTHR43581">
    <property type="entry name" value="ATP/GTP PHOSPHATASE"/>
    <property type="match status" value="1"/>
</dbReference>
<gene>
    <name evidence="2" type="ORF">G114_08887</name>
</gene>
<dbReference type="eggNOG" id="COG4637">
    <property type="taxonomic scope" value="Bacteria"/>
</dbReference>
<dbReference type="GO" id="GO:0005524">
    <property type="term" value="F:ATP binding"/>
    <property type="evidence" value="ECO:0007669"/>
    <property type="project" value="InterPro"/>
</dbReference>
<accession>N9U1H4</accession>
<dbReference type="SUPFAM" id="SSF52540">
    <property type="entry name" value="P-loop containing nucleoside triphosphate hydrolases"/>
    <property type="match status" value="1"/>
</dbReference>
<evidence type="ECO:0000313" key="3">
    <source>
        <dbReference type="Proteomes" id="UP000023775"/>
    </source>
</evidence>
<dbReference type="InterPro" id="IPR003959">
    <property type="entry name" value="ATPase_AAA_core"/>
</dbReference>
<name>N9U1H4_9GAMM</name>
<dbReference type="Gene3D" id="3.40.50.300">
    <property type="entry name" value="P-loop containing nucleotide triphosphate hydrolases"/>
    <property type="match status" value="1"/>
</dbReference>
<sequence>MLIMAKERSSNDESVLLMNGRAVDGLRDEPLDRLARFLCAPFLDAMKGDTLRRLPYEADLGDALLNRARKMFGAKLHEVPGFFRYVQLEEILDNQNAVLDPSQWISERDPMVASDLLDGSPVYKLLEERERPCCVYVIGNNGAGKSMLLRQLAKAYVTSGRPVRAIASATSDRFEAKMGATADYVYLGSRTSNMSTQPRRLGRKLAELMVAIHADRDKIAAVSRVLEQLSFAGQHYLLPESATSDVLESVRELGVDEAPSNMNGWKLGFRKNHENSIVPFDHLSTGEQQLLLLTARLVEYARPGVVFLIDEPETSLHVAWQRALPSVFQTISRDFNCQMVIATHSPILISTSRGDDTYRFMADGGVLEVIGEQAASSVERVLFQGFDTYTGNNREVHERCAELVSRAIEFANTEQTEMLQSVFDELQQMEEKVTRAVPALGSEVPARHLDLIRRATLAIEELTSSDKSEEARS</sequence>
<dbReference type="InterPro" id="IPR051396">
    <property type="entry name" value="Bact_Antivir_Def_Nuclease"/>
</dbReference>
<evidence type="ECO:0000313" key="2">
    <source>
        <dbReference type="EMBL" id="ENY72214.1"/>
    </source>
</evidence>
<dbReference type="InterPro" id="IPR027417">
    <property type="entry name" value="P-loop_NTPase"/>
</dbReference>
<evidence type="ECO:0000259" key="1">
    <source>
        <dbReference type="SMART" id="SM00382"/>
    </source>
</evidence>
<dbReference type="Proteomes" id="UP000023775">
    <property type="component" value="Unassembled WGS sequence"/>
</dbReference>
<dbReference type="Pfam" id="PF13304">
    <property type="entry name" value="AAA_21"/>
    <property type="match status" value="1"/>
</dbReference>
<dbReference type="EMBL" id="APVG01000019">
    <property type="protein sequence ID" value="ENY72214.1"/>
    <property type="molecule type" value="Genomic_DNA"/>
</dbReference>
<proteinExistence type="predicted"/>